<comment type="caution">
    <text evidence="1">The sequence shown here is derived from an EMBL/GenBank/DDBJ whole genome shotgun (WGS) entry which is preliminary data.</text>
</comment>
<dbReference type="Proteomes" id="UP000486351">
    <property type="component" value="Unassembled WGS sequence"/>
</dbReference>
<dbReference type="AlphaFoldDB" id="A0A6G0QBJ5"/>
<evidence type="ECO:0000313" key="1">
    <source>
        <dbReference type="EMBL" id="KAE9279456.1"/>
    </source>
</evidence>
<organism evidence="1 2">
    <name type="scientific">Phytophthora fragariae</name>
    <dbReference type="NCBI Taxonomy" id="53985"/>
    <lineage>
        <taxon>Eukaryota</taxon>
        <taxon>Sar</taxon>
        <taxon>Stramenopiles</taxon>
        <taxon>Oomycota</taxon>
        <taxon>Peronosporomycetes</taxon>
        <taxon>Peronosporales</taxon>
        <taxon>Peronosporaceae</taxon>
        <taxon>Phytophthora</taxon>
    </lineage>
</organism>
<proteinExistence type="predicted"/>
<feature type="non-terminal residue" evidence="1">
    <location>
        <position position="1"/>
    </location>
</feature>
<dbReference type="EMBL" id="QXFY01004141">
    <property type="protein sequence ID" value="KAE9279456.1"/>
    <property type="molecule type" value="Genomic_DNA"/>
</dbReference>
<protein>
    <submittedName>
        <fullName evidence="1">Uncharacterized protein</fullName>
    </submittedName>
</protein>
<evidence type="ECO:0000313" key="2">
    <source>
        <dbReference type="Proteomes" id="UP000486351"/>
    </source>
</evidence>
<reference evidence="1 2" key="1">
    <citation type="submission" date="2018-09" db="EMBL/GenBank/DDBJ databases">
        <title>Genomic investigation of the strawberry pathogen Phytophthora fragariae indicates pathogenicity is determined by transcriptional variation in three key races.</title>
        <authorList>
            <person name="Adams T.M."/>
            <person name="Armitage A.D."/>
            <person name="Sobczyk M.K."/>
            <person name="Bates H.J."/>
            <person name="Dunwell J.M."/>
            <person name="Nellist C.F."/>
            <person name="Harrison R.J."/>
        </authorList>
    </citation>
    <scope>NUCLEOTIDE SEQUENCE [LARGE SCALE GENOMIC DNA]</scope>
    <source>
        <strain evidence="1 2">NOV-77</strain>
    </source>
</reference>
<accession>A0A6G0QBJ5</accession>
<gene>
    <name evidence="1" type="ORF">PF008_g28361</name>
</gene>
<sequence length="43" mass="4977">DLRFREKYAEEMVEELPDAEVLNGAKHTLELLPDEKDAVDDTM</sequence>
<name>A0A6G0QBJ5_9STRA</name>